<gene>
    <name evidence="2 5" type="primary">thiL</name>
    <name evidence="5" type="ORF">OLX77_00270</name>
</gene>
<feature type="binding site" evidence="2">
    <location>
        <position position="77"/>
    </location>
    <ligand>
        <name>Mg(2+)</name>
        <dbReference type="ChEBI" id="CHEBI:18420"/>
        <label>2</label>
    </ligand>
</feature>
<dbReference type="InterPro" id="IPR036921">
    <property type="entry name" value="PurM-like_N_sf"/>
</dbReference>
<dbReference type="InterPro" id="IPR036676">
    <property type="entry name" value="PurM-like_C_sf"/>
</dbReference>
<feature type="binding site" evidence="2">
    <location>
        <position position="48"/>
    </location>
    <ligand>
        <name>Mg(2+)</name>
        <dbReference type="ChEBI" id="CHEBI:18420"/>
        <label>2</label>
    </ligand>
</feature>
<dbReference type="Gene3D" id="3.90.650.10">
    <property type="entry name" value="PurM-like C-terminal domain"/>
    <property type="match status" value="1"/>
</dbReference>
<dbReference type="PANTHER" id="PTHR30270">
    <property type="entry name" value="THIAMINE-MONOPHOSPHATE KINASE"/>
    <property type="match status" value="1"/>
</dbReference>
<keyword evidence="2" id="KW-0460">Magnesium</keyword>
<keyword evidence="2" id="KW-0067">ATP-binding</keyword>
<feature type="binding site" evidence="2">
    <location>
        <position position="48"/>
    </location>
    <ligand>
        <name>Mg(2+)</name>
        <dbReference type="ChEBI" id="CHEBI:18420"/>
        <label>1</label>
    </ligand>
</feature>
<dbReference type="SUPFAM" id="SSF56042">
    <property type="entry name" value="PurM C-terminal domain-like"/>
    <property type="match status" value="1"/>
</dbReference>
<comment type="pathway">
    <text evidence="2">Cofactor biosynthesis; thiamine diphosphate biosynthesis; thiamine diphosphate from thiamine phosphate: step 1/1.</text>
</comment>
<feature type="binding site" evidence="2">
    <location>
        <position position="46"/>
    </location>
    <ligand>
        <name>Mg(2+)</name>
        <dbReference type="ChEBI" id="CHEBI:18420"/>
        <label>4</label>
    </ligand>
</feature>
<comment type="function">
    <text evidence="2">Catalyzes the ATP-dependent phosphorylation of thiamine-monophosphate (TMP) to form thiamine-pyrophosphate (TPP), the active form of vitamin B1.</text>
</comment>
<reference evidence="5" key="1">
    <citation type="journal article" date="2022" name="bioRxiv">
        <title>Thiovibrio frasassiensisgen. nov., sp. nov., an autotrophic, elemental sulfur disproportionating bacterium isolated from sulfidic karst sediment, and proposal of Thiovibrionaceae fam. nov.</title>
        <authorList>
            <person name="Aronson H."/>
            <person name="Thomas C."/>
            <person name="Bhattacharyya M."/>
            <person name="Eckstein S."/>
            <person name="Jensen S."/>
            <person name="Barco R."/>
            <person name="Macalady J."/>
            <person name="Amend J."/>
        </authorList>
    </citation>
    <scope>NUCLEOTIDE SEQUENCE</scope>
    <source>
        <strain evidence="5">RS19-109</strain>
    </source>
</reference>
<name>A0A9X4RKJ6_9BACT</name>
<dbReference type="RefSeq" id="WP_307631571.1">
    <property type="nucleotide sequence ID" value="NZ_JAPHEH010000001.1"/>
</dbReference>
<dbReference type="HAMAP" id="MF_02128">
    <property type="entry name" value="TMP_kinase"/>
    <property type="match status" value="1"/>
</dbReference>
<reference evidence="5" key="2">
    <citation type="submission" date="2022-10" db="EMBL/GenBank/DDBJ databases">
        <authorList>
            <person name="Aronson H.S."/>
        </authorList>
    </citation>
    <scope>NUCLEOTIDE SEQUENCE</scope>
    <source>
        <strain evidence="5">RS19-109</strain>
    </source>
</reference>
<feature type="binding site" evidence="2">
    <location>
        <position position="220"/>
    </location>
    <ligand>
        <name>Mg(2+)</name>
        <dbReference type="ChEBI" id="CHEBI:18420"/>
        <label>5</label>
    </ligand>
</feature>
<feature type="binding site" evidence="2">
    <location>
        <position position="55"/>
    </location>
    <ligand>
        <name>substrate</name>
    </ligand>
</feature>
<dbReference type="Pfam" id="PF00586">
    <property type="entry name" value="AIRS"/>
    <property type="match status" value="1"/>
</dbReference>
<feature type="binding site" evidence="2">
    <location>
        <position position="31"/>
    </location>
    <ligand>
        <name>Mg(2+)</name>
        <dbReference type="ChEBI" id="CHEBI:18420"/>
        <label>3</label>
    </ligand>
</feature>
<dbReference type="PIRSF" id="PIRSF005303">
    <property type="entry name" value="Thiam_monoph_kin"/>
    <property type="match status" value="1"/>
</dbReference>
<comment type="caution">
    <text evidence="5">The sequence shown here is derived from an EMBL/GenBank/DDBJ whole genome shotgun (WGS) entry which is preliminary data.</text>
</comment>
<keyword evidence="2 5" id="KW-0418">Kinase</keyword>
<feature type="binding site" evidence="2">
    <location>
        <position position="219"/>
    </location>
    <ligand>
        <name>ATP</name>
        <dbReference type="ChEBI" id="CHEBI:30616"/>
    </ligand>
</feature>
<evidence type="ECO:0000259" key="4">
    <source>
        <dbReference type="Pfam" id="PF02769"/>
    </source>
</evidence>
<dbReference type="GO" id="GO:0009229">
    <property type="term" value="P:thiamine diphosphate biosynthetic process"/>
    <property type="evidence" value="ECO:0007669"/>
    <property type="project" value="UniProtKB-UniRule"/>
</dbReference>
<dbReference type="Gene3D" id="3.30.1330.10">
    <property type="entry name" value="PurM-like, N-terminal domain"/>
    <property type="match status" value="1"/>
</dbReference>
<feature type="domain" description="PurM-like C-terminal" evidence="4">
    <location>
        <begin position="156"/>
        <end position="311"/>
    </location>
</feature>
<feature type="binding site" evidence="2">
    <location>
        <begin position="124"/>
        <end position="125"/>
    </location>
    <ligand>
        <name>ATP</name>
        <dbReference type="ChEBI" id="CHEBI:30616"/>
    </ligand>
</feature>
<dbReference type="EC" id="2.7.4.16" evidence="2"/>
<dbReference type="EMBL" id="JAPHEH010000001">
    <property type="protein sequence ID" value="MDG4474590.1"/>
    <property type="molecule type" value="Genomic_DNA"/>
</dbReference>
<feature type="binding site" evidence="2">
    <location>
        <position position="77"/>
    </location>
    <ligand>
        <name>Mg(2+)</name>
        <dbReference type="ChEBI" id="CHEBI:18420"/>
        <label>3</label>
    </ligand>
</feature>
<comment type="similarity">
    <text evidence="2">Belongs to the thiamine-monophosphate kinase family.</text>
</comment>
<feature type="binding site" evidence="2">
    <location>
        <position position="217"/>
    </location>
    <ligand>
        <name>Mg(2+)</name>
        <dbReference type="ChEBI" id="CHEBI:18420"/>
        <label>3</label>
    </ligand>
</feature>
<dbReference type="Pfam" id="PF02769">
    <property type="entry name" value="AIRS_C"/>
    <property type="match status" value="1"/>
</dbReference>
<feature type="binding site" evidence="2">
    <location>
        <position position="47"/>
    </location>
    <ligand>
        <name>Mg(2+)</name>
        <dbReference type="ChEBI" id="CHEBI:18420"/>
        <label>1</label>
    </ligand>
</feature>
<keyword evidence="6" id="KW-1185">Reference proteome</keyword>
<keyword evidence="1 2" id="KW-0784">Thiamine biosynthesis</keyword>
<feature type="binding site" evidence="2">
    <location>
        <position position="31"/>
    </location>
    <ligand>
        <name>Mg(2+)</name>
        <dbReference type="ChEBI" id="CHEBI:18420"/>
        <label>4</label>
    </ligand>
</feature>
<evidence type="ECO:0000256" key="1">
    <source>
        <dbReference type="ARBA" id="ARBA00022977"/>
    </source>
</evidence>
<dbReference type="AlphaFoldDB" id="A0A9X4RKJ6"/>
<dbReference type="InterPro" id="IPR010918">
    <property type="entry name" value="PurM-like_C_dom"/>
</dbReference>
<proteinExistence type="inferred from homology"/>
<evidence type="ECO:0000256" key="2">
    <source>
        <dbReference type="HAMAP-Rule" id="MF_02128"/>
    </source>
</evidence>
<comment type="catalytic activity">
    <reaction evidence="2">
        <text>thiamine phosphate + ATP = thiamine diphosphate + ADP</text>
        <dbReference type="Rhea" id="RHEA:15913"/>
        <dbReference type="ChEBI" id="CHEBI:30616"/>
        <dbReference type="ChEBI" id="CHEBI:37575"/>
        <dbReference type="ChEBI" id="CHEBI:58937"/>
        <dbReference type="ChEBI" id="CHEBI:456216"/>
        <dbReference type="EC" id="2.7.4.16"/>
    </reaction>
</comment>
<dbReference type="GO" id="GO:0009030">
    <property type="term" value="F:thiamine-phosphate kinase activity"/>
    <property type="evidence" value="ECO:0007669"/>
    <property type="project" value="UniProtKB-UniRule"/>
</dbReference>
<dbReference type="GO" id="GO:0000287">
    <property type="term" value="F:magnesium ion binding"/>
    <property type="evidence" value="ECO:0007669"/>
    <property type="project" value="UniProtKB-UniRule"/>
</dbReference>
<protein>
    <recommendedName>
        <fullName evidence="2">Thiamine-monophosphate kinase</fullName>
        <shortName evidence="2">TMP kinase</shortName>
        <shortName evidence="2">Thiamine-phosphate kinase</shortName>
        <ecNumber evidence="2">2.7.4.16</ecNumber>
    </recommendedName>
</protein>
<feature type="binding site" evidence="2">
    <location>
        <position position="77"/>
    </location>
    <ligand>
        <name>Mg(2+)</name>
        <dbReference type="ChEBI" id="CHEBI:18420"/>
        <label>4</label>
    </ligand>
</feature>
<comment type="miscellaneous">
    <text evidence="2">Reaction mechanism of ThiL seems to utilize a direct, inline transfer of the gamma-phosphate of ATP to TMP rather than a phosphorylated enzyme intermediate.</text>
</comment>
<feature type="binding site" evidence="2">
    <location>
        <position position="326"/>
    </location>
    <ligand>
        <name>substrate</name>
    </ligand>
</feature>
<evidence type="ECO:0000259" key="3">
    <source>
        <dbReference type="Pfam" id="PF00586"/>
    </source>
</evidence>
<dbReference type="InterPro" id="IPR016188">
    <property type="entry name" value="PurM-like_N"/>
</dbReference>
<feature type="binding site" evidence="2">
    <location>
        <position position="270"/>
    </location>
    <ligand>
        <name>substrate</name>
    </ligand>
</feature>
<evidence type="ECO:0000313" key="5">
    <source>
        <dbReference type="EMBL" id="MDG4474590.1"/>
    </source>
</evidence>
<dbReference type="GO" id="GO:0005524">
    <property type="term" value="F:ATP binding"/>
    <property type="evidence" value="ECO:0007669"/>
    <property type="project" value="UniProtKB-UniRule"/>
</dbReference>
<keyword evidence="2" id="KW-0479">Metal-binding</keyword>
<dbReference type="NCBIfam" id="TIGR01379">
    <property type="entry name" value="thiL"/>
    <property type="match status" value="1"/>
</dbReference>
<keyword evidence="2 5" id="KW-0808">Transferase</keyword>
<dbReference type="SUPFAM" id="SSF55326">
    <property type="entry name" value="PurM N-terminal domain-like"/>
    <property type="match status" value="1"/>
</dbReference>
<dbReference type="GO" id="GO:0009228">
    <property type="term" value="P:thiamine biosynthetic process"/>
    <property type="evidence" value="ECO:0007669"/>
    <property type="project" value="UniProtKB-KW"/>
</dbReference>
<sequence>MARPGGEREIIARIRQATGNSDDLVVGIGDDCAVYRTSQGRVSLVTTDTMVAGVHFDTAWHPPVALGRKAASVNISDIAAMGGFPRFALLSLALPPETENQWLSDFMAGFLAVLSEHGVVLIGGDTVQSGHESMFSVTLLGEMAETELLTRKGARIGDVVLVSGLLGEAAAGLALCRMGLAHDPGWQTLVGAHLDPVPQVALGRVLAASGLVHAMQDLSDGLATDLAHICAESGVGAVVAAERIPLSPVLCKAGETCGHSPLDWALSGGEDYQLLFTVGEQEMEPLCNLIMEKTGRELFAVGRIVEGRGVFLEEAGQRREISYRGYEHFR</sequence>
<feature type="binding site" evidence="2">
    <location>
        <position position="151"/>
    </location>
    <ligand>
        <name>ATP</name>
        <dbReference type="ChEBI" id="CHEBI:30616"/>
    </ligand>
</feature>
<feature type="domain" description="PurM-like N-terminal" evidence="3">
    <location>
        <begin position="29"/>
        <end position="143"/>
    </location>
</feature>
<dbReference type="CDD" id="cd02194">
    <property type="entry name" value="ThiL"/>
    <property type="match status" value="1"/>
</dbReference>
<keyword evidence="2" id="KW-0547">Nucleotide-binding</keyword>
<comment type="caution">
    <text evidence="2">Lacks conserved residue(s) required for the propagation of feature annotation.</text>
</comment>
<dbReference type="InterPro" id="IPR006283">
    <property type="entry name" value="ThiL-like"/>
</dbReference>
<accession>A0A9X4RKJ6</accession>
<feature type="binding site" evidence="2">
    <location>
        <position position="125"/>
    </location>
    <ligand>
        <name>Mg(2+)</name>
        <dbReference type="ChEBI" id="CHEBI:18420"/>
        <label>1</label>
    </ligand>
</feature>
<evidence type="ECO:0000313" key="6">
    <source>
        <dbReference type="Proteomes" id="UP001154240"/>
    </source>
</evidence>
<dbReference type="Proteomes" id="UP001154240">
    <property type="component" value="Unassembled WGS sequence"/>
</dbReference>
<dbReference type="PANTHER" id="PTHR30270:SF0">
    <property type="entry name" value="THIAMINE-MONOPHOSPHATE KINASE"/>
    <property type="match status" value="1"/>
</dbReference>
<organism evidence="5 6">
    <name type="scientific">Thiovibrio frasassiensis</name>
    <dbReference type="NCBI Taxonomy" id="2984131"/>
    <lineage>
        <taxon>Bacteria</taxon>
        <taxon>Pseudomonadati</taxon>
        <taxon>Thermodesulfobacteriota</taxon>
        <taxon>Desulfobulbia</taxon>
        <taxon>Desulfobulbales</taxon>
        <taxon>Thiovibrionaceae</taxon>
        <taxon>Thiovibrio</taxon>
    </lineage>
</organism>